<evidence type="ECO:0000256" key="2">
    <source>
        <dbReference type="ARBA" id="ARBA00022679"/>
    </source>
</evidence>
<dbReference type="InterPro" id="IPR037143">
    <property type="entry name" value="4-PPantetheinyl_Trfase_dom_sf"/>
</dbReference>
<dbReference type="GO" id="GO:0005829">
    <property type="term" value="C:cytosol"/>
    <property type="evidence" value="ECO:0007669"/>
    <property type="project" value="TreeGrafter"/>
</dbReference>
<feature type="domain" description="4'-phosphopantetheinyl transferase N-terminal" evidence="4">
    <location>
        <begin position="48"/>
        <end position="136"/>
    </location>
</feature>
<dbReference type="GO" id="GO:0019878">
    <property type="term" value="P:lysine biosynthetic process via aminoadipic acid"/>
    <property type="evidence" value="ECO:0007669"/>
    <property type="project" value="TreeGrafter"/>
</dbReference>
<keyword evidence="2" id="KW-0808">Transferase</keyword>
<dbReference type="GO" id="GO:0008897">
    <property type="term" value="F:holo-[acyl-carrier-protein] synthase activity"/>
    <property type="evidence" value="ECO:0007669"/>
    <property type="project" value="UniProtKB-EC"/>
</dbReference>
<dbReference type="Pfam" id="PF22624">
    <property type="entry name" value="AASDHPPT_N"/>
    <property type="match status" value="1"/>
</dbReference>
<protein>
    <recommendedName>
        <fullName evidence="1">holo-[acyl-carrier-protein] synthase</fullName>
        <ecNumber evidence="1">2.7.8.7</ecNumber>
    </recommendedName>
</protein>
<reference evidence="5 6" key="1">
    <citation type="submission" date="2023-10" db="EMBL/GenBank/DDBJ databases">
        <title>Chromosome-scale genome assembly provides insights into flower coloration mechanisms of Canna indica.</title>
        <authorList>
            <person name="Li C."/>
        </authorList>
    </citation>
    <scope>NUCLEOTIDE SEQUENCE [LARGE SCALE GENOMIC DNA]</scope>
    <source>
        <tissue evidence="5">Flower</tissue>
    </source>
</reference>
<evidence type="ECO:0000313" key="6">
    <source>
        <dbReference type="Proteomes" id="UP001327560"/>
    </source>
</evidence>
<dbReference type="InterPro" id="IPR055066">
    <property type="entry name" value="AASDHPPT_N"/>
</dbReference>
<gene>
    <name evidence="5" type="ORF">Cni_G01367</name>
</gene>
<dbReference type="AlphaFoldDB" id="A0AAQ3JMF9"/>
<proteinExistence type="predicted"/>
<keyword evidence="6" id="KW-1185">Reference proteome</keyword>
<dbReference type="PANTHER" id="PTHR12215:SF15">
    <property type="entry name" value="4'-PHOSPHOPANTETHEINYL TRANSFERASE SUPERFAMILY-RELATED"/>
    <property type="match status" value="1"/>
</dbReference>
<dbReference type="EMBL" id="CP136890">
    <property type="protein sequence ID" value="WOK92676.1"/>
    <property type="molecule type" value="Genomic_DNA"/>
</dbReference>
<dbReference type="Proteomes" id="UP001327560">
    <property type="component" value="Chromosome 1"/>
</dbReference>
<dbReference type="InterPro" id="IPR050559">
    <property type="entry name" value="P-Pant_transferase_sf"/>
</dbReference>
<organism evidence="5 6">
    <name type="scientific">Canna indica</name>
    <name type="common">Indian-shot</name>
    <dbReference type="NCBI Taxonomy" id="4628"/>
    <lineage>
        <taxon>Eukaryota</taxon>
        <taxon>Viridiplantae</taxon>
        <taxon>Streptophyta</taxon>
        <taxon>Embryophyta</taxon>
        <taxon>Tracheophyta</taxon>
        <taxon>Spermatophyta</taxon>
        <taxon>Magnoliopsida</taxon>
        <taxon>Liliopsida</taxon>
        <taxon>Zingiberales</taxon>
        <taxon>Cannaceae</taxon>
        <taxon>Canna</taxon>
    </lineage>
</organism>
<dbReference type="SUPFAM" id="SSF56214">
    <property type="entry name" value="4'-phosphopantetheinyl transferase"/>
    <property type="match status" value="2"/>
</dbReference>
<dbReference type="Pfam" id="PF01648">
    <property type="entry name" value="ACPS"/>
    <property type="match status" value="1"/>
</dbReference>
<dbReference type="EC" id="2.7.8.7" evidence="1"/>
<name>A0AAQ3JMF9_9LILI</name>
<evidence type="ECO:0000259" key="3">
    <source>
        <dbReference type="Pfam" id="PF01648"/>
    </source>
</evidence>
<feature type="domain" description="4'-phosphopantetheinyl transferase" evidence="3">
    <location>
        <begin position="144"/>
        <end position="228"/>
    </location>
</feature>
<dbReference type="FunFam" id="3.90.470.20:FF:000010">
    <property type="entry name" value="L-aminoadipate-semialdehyde dehydrogenase-phosphopantetheinyl transferase"/>
    <property type="match status" value="1"/>
</dbReference>
<dbReference type="GO" id="GO:0000287">
    <property type="term" value="F:magnesium ion binding"/>
    <property type="evidence" value="ECO:0007669"/>
    <property type="project" value="InterPro"/>
</dbReference>
<dbReference type="InterPro" id="IPR008278">
    <property type="entry name" value="4-PPantetheinyl_Trfase_dom"/>
</dbReference>
<evidence type="ECO:0000256" key="1">
    <source>
        <dbReference type="ARBA" id="ARBA00013172"/>
    </source>
</evidence>
<dbReference type="Gene3D" id="3.90.470.20">
    <property type="entry name" value="4'-phosphopantetheinyl transferase domain"/>
    <property type="match status" value="2"/>
</dbReference>
<dbReference type="PANTHER" id="PTHR12215">
    <property type="entry name" value="PHOSPHOPANTETHEINE TRANSFERASE"/>
    <property type="match status" value="1"/>
</dbReference>
<sequence length="314" mass="35732">MLPLQSNLVARRLIASALPSLPPAPLPSRREVHLWYIVPNEIKDASLFQEYMEILSPCEKEHVLSMKGELHKKCALLSRVLVRTTLSRYTDCKISPRSFKFMKNRFGKPEIVWEHNKFGLLPSLQFNISHTSSLVACGITVDAPIGIDIEEKQRRPVTNILSLARRYFSPNEVQYLNSFVDPEIQKIEFLKLWTLKEAYVKALGKGFSGSPFKDFTIRFERSKDLLLTSEKSKIGELRIAIETVSDPESVATNWRFALVELHGSHFAAICIERDEEAPAIEQELLKLKVWKTLPFVEDECVSDTDAVTNICGLS</sequence>
<evidence type="ECO:0000313" key="5">
    <source>
        <dbReference type="EMBL" id="WOK92676.1"/>
    </source>
</evidence>
<accession>A0AAQ3JMF9</accession>
<evidence type="ECO:0000259" key="4">
    <source>
        <dbReference type="Pfam" id="PF22624"/>
    </source>
</evidence>